<dbReference type="EMBL" id="JACSNR010000011">
    <property type="protein sequence ID" value="MBM6924156.1"/>
    <property type="molecule type" value="Genomic_DNA"/>
</dbReference>
<evidence type="ECO:0000313" key="1">
    <source>
        <dbReference type="EMBL" id="MBM6924156.1"/>
    </source>
</evidence>
<evidence type="ECO:0008006" key="3">
    <source>
        <dbReference type="Google" id="ProtNLM"/>
    </source>
</evidence>
<name>A0ABS2GPX1_9FIRM</name>
<reference evidence="1 2" key="1">
    <citation type="journal article" date="2021" name="Sci. Rep.">
        <title>The distribution of antibiotic resistance genes in chicken gut microbiota commensals.</title>
        <authorList>
            <person name="Juricova H."/>
            <person name="Matiasovicova J."/>
            <person name="Kubasova T."/>
            <person name="Cejkova D."/>
            <person name="Rychlik I."/>
        </authorList>
    </citation>
    <scope>NUCLEOTIDE SEQUENCE [LARGE SCALE GENOMIC DNA]</scope>
    <source>
        <strain evidence="1 2">An564</strain>
    </source>
</reference>
<proteinExistence type="predicted"/>
<accession>A0ABS2GPX1</accession>
<keyword evidence="2" id="KW-1185">Reference proteome</keyword>
<dbReference type="Proteomes" id="UP000724149">
    <property type="component" value="Unassembled WGS sequence"/>
</dbReference>
<gene>
    <name evidence="1" type="ORF">H9X81_10715</name>
</gene>
<dbReference type="RefSeq" id="WP_204721908.1">
    <property type="nucleotide sequence ID" value="NZ_JACSNR010000011.1"/>
</dbReference>
<organism evidence="1 2">
    <name type="scientific">Hydrogenoanaerobacterium saccharovorans</name>
    <dbReference type="NCBI Taxonomy" id="474960"/>
    <lineage>
        <taxon>Bacteria</taxon>
        <taxon>Bacillati</taxon>
        <taxon>Bacillota</taxon>
        <taxon>Clostridia</taxon>
        <taxon>Eubacteriales</taxon>
        <taxon>Oscillospiraceae</taxon>
        <taxon>Hydrogenoanaerobacterium</taxon>
    </lineage>
</organism>
<evidence type="ECO:0000313" key="2">
    <source>
        <dbReference type="Proteomes" id="UP000724149"/>
    </source>
</evidence>
<comment type="caution">
    <text evidence="1">The sequence shown here is derived from an EMBL/GenBank/DDBJ whole genome shotgun (WGS) entry which is preliminary data.</text>
</comment>
<sequence length="151" mass="17698">MEESIAQPMTKERLMRYRSLRMENENQLERLARMKSGEQFPEMREGDGSQHAGAGDRLTGAVLRRMEYEERIRPLIEANLREMEKIEEAISQIQDPMEREVLRLRYIDGACWKPMPWGEVALQIYGDNDDKCLRATYRLHNLALDSLKKVG</sequence>
<protein>
    <recommendedName>
        <fullName evidence="3">Phage transcriptional activator, RinA family</fullName>
    </recommendedName>
</protein>